<sequence length="111" mass="12303">MHPSAENGGGWADQLVMYIFNRSTIRRSHSDSSELDRLSSSSAGRLDSCQEKINGKGVKRYSIRSNLGVGSFPKYKCYSKTPLEKNNGYTFQEEATKATASDTVSSFVHEN</sequence>
<organism evidence="1 2">
    <name type="scientific">Parelaphostrongylus tenuis</name>
    <name type="common">Meningeal worm</name>
    <dbReference type="NCBI Taxonomy" id="148309"/>
    <lineage>
        <taxon>Eukaryota</taxon>
        <taxon>Metazoa</taxon>
        <taxon>Ecdysozoa</taxon>
        <taxon>Nematoda</taxon>
        <taxon>Chromadorea</taxon>
        <taxon>Rhabditida</taxon>
        <taxon>Rhabditina</taxon>
        <taxon>Rhabditomorpha</taxon>
        <taxon>Strongyloidea</taxon>
        <taxon>Metastrongylidae</taxon>
        <taxon>Parelaphostrongylus</taxon>
    </lineage>
</organism>
<accession>A0AAD5MUL7</accession>
<evidence type="ECO:0000313" key="1">
    <source>
        <dbReference type="EMBL" id="KAJ1364877.1"/>
    </source>
</evidence>
<comment type="caution">
    <text evidence="1">The sequence shown here is derived from an EMBL/GenBank/DDBJ whole genome shotgun (WGS) entry which is preliminary data.</text>
</comment>
<dbReference type="AlphaFoldDB" id="A0AAD5MUL7"/>
<protein>
    <submittedName>
        <fullName evidence="1">Uncharacterized protein</fullName>
    </submittedName>
</protein>
<evidence type="ECO:0000313" key="2">
    <source>
        <dbReference type="Proteomes" id="UP001196413"/>
    </source>
</evidence>
<proteinExistence type="predicted"/>
<dbReference type="Proteomes" id="UP001196413">
    <property type="component" value="Unassembled WGS sequence"/>
</dbReference>
<dbReference type="EMBL" id="JAHQIW010005090">
    <property type="protein sequence ID" value="KAJ1364877.1"/>
    <property type="molecule type" value="Genomic_DNA"/>
</dbReference>
<keyword evidence="2" id="KW-1185">Reference proteome</keyword>
<gene>
    <name evidence="1" type="ORF">KIN20_025066</name>
</gene>
<reference evidence="1" key="1">
    <citation type="submission" date="2021-06" db="EMBL/GenBank/DDBJ databases">
        <title>Parelaphostrongylus tenuis whole genome reference sequence.</title>
        <authorList>
            <person name="Garwood T.J."/>
            <person name="Larsen P.A."/>
            <person name="Fountain-Jones N.M."/>
            <person name="Garbe J.R."/>
            <person name="Macchietto M.G."/>
            <person name="Kania S.A."/>
            <person name="Gerhold R.W."/>
            <person name="Richards J.E."/>
            <person name="Wolf T.M."/>
        </authorList>
    </citation>
    <scope>NUCLEOTIDE SEQUENCE</scope>
    <source>
        <strain evidence="1">MNPRO001-30</strain>
        <tissue evidence="1">Meninges</tissue>
    </source>
</reference>
<name>A0AAD5MUL7_PARTN</name>